<sequence length="119" mass="13520">MSRDPKRLADYLGHIAQAIERIRRYCDNMDEATFLQSELVQDAVIRNLEVIGEASRDIERDHPDYAAARPELPRGIACEMRNALAHGYFKVDLEIVGKTIHSDLPNLHRLAHSLGDELT</sequence>
<keyword evidence="3" id="KW-0540">Nuclease</keyword>
<gene>
    <name evidence="6" type="ORF">IPH26_20040</name>
</gene>
<keyword evidence="2" id="KW-1277">Toxin-antitoxin system</keyword>
<evidence type="ECO:0000256" key="1">
    <source>
        <dbReference type="ARBA" id="ARBA00022553"/>
    </source>
</evidence>
<dbReference type="Proteomes" id="UP000807785">
    <property type="component" value="Unassembled WGS sequence"/>
</dbReference>
<accession>A0A9D7E958</accession>
<dbReference type="InterPro" id="IPR051813">
    <property type="entry name" value="HepT_RNase_toxin"/>
</dbReference>
<dbReference type="PANTHER" id="PTHR34139:SF1">
    <property type="entry name" value="RNASE MJ1380-RELATED"/>
    <property type="match status" value="1"/>
</dbReference>
<comment type="caution">
    <text evidence="6">The sequence shown here is derived from an EMBL/GenBank/DDBJ whole genome shotgun (WGS) entry which is preliminary data.</text>
</comment>
<evidence type="ECO:0000256" key="4">
    <source>
        <dbReference type="ARBA" id="ARBA00022741"/>
    </source>
</evidence>
<dbReference type="GO" id="GO:0016787">
    <property type="term" value="F:hydrolase activity"/>
    <property type="evidence" value="ECO:0007669"/>
    <property type="project" value="UniProtKB-KW"/>
</dbReference>
<evidence type="ECO:0000256" key="2">
    <source>
        <dbReference type="ARBA" id="ARBA00022649"/>
    </source>
</evidence>
<evidence type="ECO:0000256" key="3">
    <source>
        <dbReference type="ARBA" id="ARBA00022722"/>
    </source>
</evidence>
<organism evidence="6 7">
    <name type="scientific">Candidatus Methylophosphatis roskildensis</name>
    <dbReference type="NCBI Taxonomy" id="2899263"/>
    <lineage>
        <taxon>Bacteria</taxon>
        <taxon>Pseudomonadati</taxon>
        <taxon>Pseudomonadota</taxon>
        <taxon>Betaproteobacteria</taxon>
        <taxon>Nitrosomonadales</taxon>
        <taxon>Sterolibacteriaceae</taxon>
        <taxon>Candidatus Methylophosphatis</taxon>
    </lineage>
</organism>
<keyword evidence="4" id="KW-0547">Nucleotide-binding</keyword>
<reference evidence="6" key="1">
    <citation type="submission" date="2020-10" db="EMBL/GenBank/DDBJ databases">
        <title>Connecting structure to function with the recovery of over 1000 high-quality activated sludge metagenome-assembled genomes encoding full-length rRNA genes using long-read sequencing.</title>
        <authorList>
            <person name="Singleton C.M."/>
            <person name="Petriglieri F."/>
            <person name="Kristensen J.M."/>
            <person name="Kirkegaard R.H."/>
            <person name="Michaelsen T.Y."/>
            <person name="Andersen M.H."/>
            <person name="Karst S.M."/>
            <person name="Dueholm M.S."/>
            <person name="Nielsen P.H."/>
            <person name="Albertsen M."/>
        </authorList>
    </citation>
    <scope>NUCLEOTIDE SEQUENCE</scope>
    <source>
        <strain evidence="6">Bjer_18-Q3-R1-45_BAT3C.347</strain>
    </source>
</reference>
<evidence type="ECO:0000313" key="6">
    <source>
        <dbReference type="EMBL" id="MBK6975125.1"/>
    </source>
</evidence>
<name>A0A9D7E958_9PROT</name>
<dbReference type="Pfam" id="PF01934">
    <property type="entry name" value="HepT-like"/>
    <property type="match status" value="1"/>
</dbReference>
<dbReference type="InterPro" id="IPR008201">
    <property type="entry name" value="HepT-like"/>
</dbReference>
<protein>
    <submittedName>
        <fullName evidence="6">DUF86 domain-containing protein</fullName>
    </submittedName>
</protein>
<evidence type="ECO:0000313" key="7">
    <source>
        <dbReference type="Proteomes" id="UP000807785"/>
    </source>
</evidence>
<dbReference type="GO" id="GO:0110001">
    <property type="term" value="C:toxin-antitoxin complex"/>
    <property type="evidence" value="ECO:0007669"/>
    <property type="project" value="InterPro"/>
</dbReference>
<evidence type="ECO:0000256" key="5">
    <source>
        <dbReference type="ARBA" id="ARBA00022801"/>
    </source>
</evidence>
<dbReference type="PANTHER" id="PTHR34139">
    <property type="entry name" value="UPF0331 PROTEIN MJ0127"/>
    <property type="match status" value="1"/>
</dbReference>
<dbReference type="GO" id="GO:0004540">
    <property type="term" value="F:RNA nuclease activity"/>
    <property type="evidence" value="ECO:0007669"/>
    <property type="project" value="InterPro"/>
</dbReference>
<keyword evidence="5" id="KW-0378">Hydrolase</keyword>
<dbReference type="EMBL" id="JADJEV010000005">
    <property type="protein sequence ID" value="MBK6975125.1"/>
    <property type="molecule type" value="Genomic_DNA"/>
</dbReference>
<dbReference type="GO" id="GO:0000166">
    <property type="term" value="F:nucleotide binding"/>
    <property type="evidence" value="ECO:0007669"/>
    <property type="project" value="UniProtKB-KW"/>
</dbReference>
<proteinExistence type="predicted"/>
<dbReference type="AlphaFoldDB" id="A0A9D7E958"/>
<keyword evidence="1" id="KW-0597">Phosphoprotein</keyword>